<accession>A0A9X9LMG5</accession>
<feature type="region of interest" description="Disordered" evidence="1">
    <location>
        <begin position="1"/>
        <end position="34"/>
    </location>
</feature>
<comment type="caution">
    <text evidence="2">The sequence shown here is derived from an EMBL/GenBank/DDBJ whole genome shotgun (WGS) entry which is preliminary data.</text>
</comment>
<reference evidence="2 3" key="1">
    <citation type="submission" date="2018-10" db="EMBL/GenBank/DDBJ databases">
        <authorList>
            <person name="Ekblom R."/>
            <person name="Jareborg N."/>
        </authorList>
    </citation>
    <scope>NUCLEOTIDE SEQUENCE [LARGE SCALE GENOMIC DNA]</scope>
    <source>
        <tissue evidence="2">Muscle</tissue>
    </source>
</reference>
<protein>
    <submittedName>
        <fullName evidence="2">Uncharacterized protein</fullName>
    </submittedName>
</protein>
<dbReference type="EMBL" id="CYRY02008055">
    <property type="protein sequence ID" value="VCW76905.1"/>
    <property type="molecule type" value="Genomic_DNA"/>
</dbReference>
<dbReference type="Proteomes" id="UP000269945">
    <property type="component" value="Unassembled WGS sequence"/>
</dbReference>
<name>A0A9X9LMG5_GULGU</name>
<evidence type="ECO:0000313" key="3">
    <source>
        <dbReference type="Proteomes" id="UP000269945"/>
    </source>
</evidence>
<organism evidence="2 3">
    <name type="scientific">Gulo gulo</name>
    <name type="common">Wolverine</name>
    <name type="synonym">Gluton</name>
    <dbReference type="NCBI Taxonomy" id="48420"/>
    <lineage>
        <taxon>Eukaryota</taxon>
        <taxon>Metazoa</taxon>
        <taxon>Chordata</taxon>
        <taxon>Craniata</taxon>
        <taxon>Vertebrata</taxon>
        <taxon>Euteleostomi</taxon>
        <taxon>Mammalia</taxon>
        <taxon>Eutheria</taxon>
        <taxon>Laurasiatheria</taxon>
        <taxon>Carnivora</taxon>
        <taxon>Caniformia</taxon>
        <taxon>Musteloidea</taxon>
        <taxon>Mustelidae</taxon>
        <taxon>Guloninae</taxon>
        <taxon>Gulo</taxon>
    </lineage>
</organism>
<feature type="compositionally biased region" description="Basic and acidic residues" evidence="1">
    <location>
        <begin position="1"/>
        <end position="16"/>
    </location>
</feature>
<keyword evidence="3" id="KW-1185">Reference proteome</keyword>
<sequence length="68" mass="7213">MVEEESSKEPPADLLRRAPSFPWHPIPDAPTPSCAPQVLLPGSASSVRTRSLLVRPCGGLATPGIRDP</sequence>
<gene>
    <name evidence="2" type="ORF">BN2614_LOCUS4</name>
</gene>
<evidence type="ECO:0000313" key="2">
    <source>
        <dbReference type="EMBL" id="VCW76905.1"/>
    </source>
</evidence>
<proteinExistence type="predicted"/>
<evidence type="ECO:0000256" key="1">
    <source>
        <dbReference type="SAM" id="MobiDB-lite"/>
    </source>
</evidence>
<dbReference type="AlphaFoldDB" id="A0A9X9LMG5"/>